<dbReference type="InterPro" id="IPR001343">
    <property type="entry name" value="Hemolysn_Ca-bd"/>
</dbReference>
<dbReference type="InterPro" id="IPR050557">
    <property type="entry name" value="RTX_toxin/Mannuronan_C5-epim"/>
</dbReference>
<evidence type="ECO:0000256" key="3">
    <source>
        <dbReference type="ARBA" id="ARBA00022837"/>
    </source>
</evidence>
<dbReference type="InterPro" id="IPR011049">
    <property type="entry name" value="Serralysin-like_metalloprot_C"/>
</dbReference>
<dbReference type="PRINTS" id="PR00313">
    <property type="entry name" value="CABNDNGRPT"/>
</dbReference>
<keyword evidence="3" id="KW-0106">Calcium</keyword>
<keyword evidence="2" id="KW-0964">Secreted</keyword>
<dbReference type="SUPFAM" id="SSF51120">
    <property type="entry name" value="beta-Roll"/>
    <property type="match status" value="1"/>
</dbReference>
<proteinExistence type="predicted"/>
<evidence type="ECO:0000313" key="5">
    <source>
        <dbReference type="EMBL" id="MCE8003541.1"/>
    </source>
</evidence>
<dbReference type="EMBL" id="JABFTX010000002">
    <property type="protein sequence ID" value="MCE8003541.1"/>
    <property type="molecule type" value="Genomic_DNA"/>
</dbReference>
<gene>
    <name evidence="5" type="ORF">HOP53_11890</name>
</gene>
<dbReference type="PANTHER" id="PTHR38340:SF1">
    <property type="entry name" value="S-LAYER PROTEIN"/>
    <property type="match status" value="1"/>
</dbReference>
<feature type="region of interest" description="Disordered" evidence="4">
    <location>
        <begin position="229"/>
        <end position="256"/>
    </location>
</feature>
<evidence type="ECO:0000256" key="4">
    <source>
        <dbReference type="SAM" id="MobiDB-lite"/>
    </source>
</evidence>
<comment type="subcellular location">
    <subcellularLocation>
        <location evidence="1">Secreted</location>
    </subcellularLocation>
</comment>
<dbReference type="PANTHER" id="PTHR38340">
    <property type="entry name" value="S-LAYER PROTEIN"/>
    <property type="match status" value="1"/>
</dbReference>
<keyword evidence="6" id="KW-1185">Reference proteome</keyword>
<dbReference type="RefSeq" id="WP_234270444.1">
    <property type="nucleotide sequence ID" value="NZ_JABFTX010000002.1"/>
</dbReference>
<organism evidence="5 6">
    <name type="scientific">Billgrantia ethanolica</name>
    <dbReference type="NCBI Taxonomy" id="2733486"/>
    <lineage>
        <taxon>Bacteria</taxon>
        <taxon>Pseudomonadati</taxon>
        <taxon>Pseudomonadota</taxon>
        <taxon>Gammaproteobacteria</taxon>
        <taxon>Oceanospirillales</taxon>
        <taxon>Halomonadaceae</taxon>
        <taxon>Billgrantia</taxon>
    </lineage>
</organism>
<dbReference type="InterPro" id="IPR018511">
    <property type="entry name" value="Hemolysin-typ_Ca-bd_CS"/>
</dbReference>
<dbReference type="Proteomes" id="UP001320168">
    <property type="component" value="Unassembled WGS sequence"/>
</dbReference>
<name>A0ABS9A433_9GAMM</name>
<evidence type="ECO:0008006" key="7">
    <source>
        <dbReference type="Google" id="ProtNLM"/>
    </source>
</evidence>
<dbReference type="Gene3D" id="2.150.10.10">
    <property type="entry name" value="Serralysin-like metalloprotease, C-terminal"/>
    <property type="match status" value="1"/>
</dbReference>
<comment type="caution">
    <text evidence="5">The sequence shown here is derived from an EMBL/GenBank/DDBJ whole genome shotgun (WGS) entry which is preliminary data.</text>
</comment>
<dbReference type="Pfam" id="PF00353">
    <property type="entry name" value="HemolysinCabind"/>
    <property type="match status" value="2"/>
</dbReference>
<evidence type="ECO:0000256" key="1">
    <source>
        <dbReference type="ARBA" id="ARBA00004613"/>
    </source>
</evidence>
<accession>A0ABS9A433</accession>
<protein>
    <recommendedName>
        <fullName evidence="7">Cadherin domain-containing protein</fullName>
    </recommendedName>
</protein>
<sequence length="432" mass="45255">MTSFTQYLGGTPDSQNVFSKEYTAWLSSVVLGDPGVSAWLETQLEGEQLDAFLQGNYKVELNQNSTDGAPYLTFDNGGSFDLAALFSGEKDSFEWSKGKATQERWFFDSYSVPGGEAENQAPTDIRISISPELASAVQGATSGPQDAPANTTTGSGTIIGTLTAADPDQDDTHVFEIVADPTDRFVIVDDNILKLQDGKEIKEGDGSFDLTLKVTDSAGNEFYETFTFHTAPPGNSGDEVSGTNLGGSGTEEDPRTGDDIIFGFRGGDTLNLLAEDDLTLFGTSGDDALFGGRGNDTLFGGEGDDQLFGGAGSDVLIGGSGADILSGGDGSDTFKWLAGDMAGTTDEHFDTILDWSNGSNVLHIGELLSDFGFDAGVDDIADWVQVTNDGTDTTVAVATSSTNAAEGNYANLVMLAGIVSDFDGISSSLIVE</sequence>
<reference evidence="5 6" key="1">
    <citation type="journal article" date="2021" name="Front. Microbiol.">
        <title>Aerobic Denitrification and Heterotrophic Sulfur Oxidation in the Genus Halomonas Revealed by Six Novel Species Characterizations and Genome-Based Analysis.</title>
        <authorList>
            <person name="Wang L."/>
            <person name="Shao Z."/>
        </authorList>
    </citation>
    <scope>NUCLEOTIDE SEQUENCE [LARGE SCALE GENOMIC DNA]</scope>
    <source>
        <strain evidence="5 6">MCCC 1A11081</strain>
    </source>
</reference>
<evidence type="ECO:0000256" key="2">
    <source>
        <dbReference type="ARBA" id="ARBA00022525"/>
    </source>
</evidence>
<dbReference type="PROSITE" id="PS00330">
    <property type="entry name" value="HEMOLYSIN_CALCIUM"/>
    <property type="match status" value="3"/>
</dbReference>
<evidence type="ECO:0000313" key="6">
    <source>
        <dbReference type="Proteomes" id="UP001320168"/>
    </source>
</evidence>